<comment type="caution">
    <text evidence="2">The sequence shown here is derived from an EMBL/GenBank/DDBJ whole genome shotgun (WGS) entry which is preliminary data.</text>
</comment>
<keyword evidence="3" id="KW-1185">Reference proteome</keyword>
<accession>A0ABQ4Z8K8</accession>
<organism evidence="2 3">
    <name type="scientific">Tanacetum coccineum</name>
    <dbReference type="NCBI Taxonomy" id="301880"/>
    <lineage>
        <taxon>Eukaryota</taxon>
        <taxon>Viridiplantae</taxon>
        <taxon>Streptophyta</taxon>
        <taxon>Embryophyta</taxon>
        <taxon>Tracheophyta</taxon>
        <taxon>Spermatophyta</taxon>
        <taxon>Magnoliopsida</taxon>
        <taxon>eudicotyledons</taxon>
        <taxon>Gunneridae</taxon>
        <taxon>Pentapetalae</taxon>
        <taxon>asterids</taxon>
        <taxon>campanulids</taxon>
        <taxon>Asterales</taxon>
        <taxon>Asteraceae</taxon>
        <taxon>Asteroideae</taxon>
        <taxon>Anthemideae</taxon>
        <taxon>Anthemidinae</taxon>
        <taxon>Tanacetum</taxon>
    </lineage>
</organism>
<dbReference type="EMBL" id="BQNB010011085">
    <property type="protein sequence ID" value="GJS85916.1"/>
    <property type="molecule type" value="Genomic_DNA"/>
</dbReference>
<gene>
    <name evidence="2" type="ORF">Tco_0752457</name>
</gene>
<evidence type="ECO:0000256" key="1">
    <source>
        <dbReference type="SAM" id="MobiDB-lite"/>
    </source>
</evidence>
<reference evidence="2" key="1">
    <citation type="journal article" date="2022" name="Int. J. Mol. Sci.">
        <title>Draft Genome of Tanacetum Coccineum: Genomic Comparison of Closely Related Tanacetum-Family Plants.</title>
        <authorList>
            <person name="Yamashiro T."/>
            <person name="Shiraishi A."/>
            <person name="Nakayama K."/>
            <person name="Satake H."/>
        </authorList>
    </citation>
    <scope>NUCLEOTIDE SEQUENCE</scope>
</reference>
<protein>
    <submittedName>
        <fullName evidence="2">Uncharacterized protein</fullName>
    </submittedName>
</protein>
<evidence type="ECO:0000313" key="3">
    <source>
        <dbReference type="Proteomes" id="UP001151760"/>
    </source>
</evidence>
<feature type="region of interest" description="Disordered" evidence="1">
    <location>
        <begin position="165"/>
        <end position="209"/>
    </location>
</feature>
<name>A0ABQ4Z8K8_9ASTR</name>
<evidence type="ECO:0000313" key="2">
    <source>
        <dbReference type="EMBL" id="GJS85916.1"/>
    </source>
</evidence>
<proteinExistence type="predicted"/>
<sequence>MLVIITTFITKGHAHAYSGSVFSEDNGPTSRLGEQWSSWPDGPFPKRLGVELSGRDIPQAARQLMSPMGTNLQATSTGQTHQFLHKQSTRLADHLRQPSTAPVSYPMNSQEHFAHGLSQNAVIQPPKDPRVATSTNVTTADGHSRINQYQTRTAAAPHPHLRTAVASHPPSPCRRSVPVGSHTQPPVGPVAGSVHPSRPGAPNIRPRAPPATAPGVFHIARKVSVLFCASESLKDGRVSHLGYF</sequence>
<reference evidence="2" key="2">
    <citation type="submission" date="2022-01" db="EMBL/GenBank/DDBJ databases">
        <authorList>
            <person name="Yamashiro T."/>
            <person name="Shiraishi A."/>
            <person name="Satake H."/>
            <person name="Nakayama K."/>
        </authorList>
    </citation>
    <scope>NUCLEOTIDE SEQUENCE</scope>
</reference>
<dbReference type="Proteomes" id="UP001151760">
    <property type="component" value="Unassembled WGS sequence"/>
</dbReference>